<keyword evidence="1" id="KW-0195">Cyclin</keyword>
<dbReference type="EMBL" id="JAVFKY010000004">
    <property type="protein sequence ID" value="KAK5577011.1"/>
    <property type="molecule type" value="Genomic_DNA"/>
</dbReference>
<dbReference type="PANTHER" id="PTHR22896">
    <property type="entry name" value="CDK5 AND ABL1 ENZYME SUBSTRATE 1"/>
    <property type="match status" value="1"/>
</dbReference>
<evidence type="ECO:0000256" key="2">
    <source>
        <dbReference type="SAM" id="MobiDB-lite"/>
    </source>
</evidence>
<keyword evidence="5" id="KW-1185">Reference proteome</keyword>
<feature type="compositionally biased region" description="Low complexity" evidence="2">
    <location>
        <begin position="17"/>
        <end position="59"/>
    </location>
</feature>
<feature type="compositionally biased region" description="Low complexity" evidence="2">
    <location>
        <begin position="314"/>
        <end position="364"/>
    </location>
</feature>
<dbReference type="Proteomes" id="UP001344447">
    <property type="component" value="Unassembled WGS sequence"/>
</dbReference>
<evidence type="ECO:0000256" key="1">
    <source>
        <dbReference type="RuleBase" id="RU000383"/>
    </source>
</evidence>
<feature type="compositionally biased region" description="Basic and acidic residues" evidence="2">
    <location>
        <begin position="1"/>
        <end position="10"/>
    </location>
</feature>
<name>A0AAN7YS77_9MYCE</name>
<reference evidence="4 5" key="1">
    <citation type="submission" date="2023-11" db="EMBL/GenBank/DDBJ databases">
        <title>Dfirmibasis_genome.</title>
        <authorList>
            <person name="Edelbroek B."/>
            <person name="Kjellin J."/>
            <person name="Jerlstrom-Hultqvist J."/>
            <person name="Soderbom F."/>
        </authorList>
    </citation>
    <scope>NUCLEOTIDE SEQUENCE [LARGE SCALE GENOMIC DNA]</scope>
    <source>
        <strain evidence="4 5">TNS-C-14</strain>
    </source>
</reference>
<proteinExistence type="inferred from homology"/>
<comment type="caution">
    <text evidence="4">The sequence shown here is derived from an EMBL/GenBank/DDBJ whole genome shotgun (WGS) entry which is preliminary data.</text>
</comment>
<sequence length="760" mass="85060">MSSGKTEKMSFFKKMGSNNSSSNNQSSNSNSGSGSSSSSIGKKKTTTTSSSSSSSSSSTAIPTSVTNIKSRSQSTDGLGNQSWIFNLKITTYKKTEAKVGSKVKLNIKNRQDAPLKKGDRFFFSISTPNKQRTDRIVSQSTVIQDPQPVNDTSKGETERTYDVLVQFEKIFLDPIPRTIFESHPVLSDLAHSKGSFTKIPDSQLSLFLDMISNYSTKTVKKEAMSFLTGISLGENNSKKNDNNSNTPILNINPSIHSTPLKEPISLDRDDTINNNKIDSENNINNNLENIFERDYENNKLNINDKEDKITDQTNQPQPQQQPQSQQFQLHQQPQQQQQHNLSSSPNSLPPNLLSQIQQRSEQQQKMTNQNMIPPQPHLQYQQPPPKHQISQLQLQSQDFSTKKAIIKKRNTIEEYNANYNLSVQQKIVFVTPSGHPISVFSLIKGESRKTRLKTNKKDHYHHGDYSGIKNKENLNSINSGINVGGISGGNNNNNDNGTMIGNINGSSSDGQMIVNGQSGVGGGGNFYLTKESILNNLGLIGKKEISYAHLLVSENDNDLVGDELDCNGVPLKYDPTFLDNSELKTGKHRTVMNLPSYKVSIFPFIKKGAIKEELNEQFRQKHQWINQPGITLYKIRKIKRKLKKITIQSSLEISTLGLAYVLIEKLIMKNLISRSNFKLVASTCLLLAAKFNDTKAMENALGPFFEQVEKRFDISKKEVLASEFSVFSQLSFTLFVSQFDVLPHLNRLKSEAVEDEELIF</sequence>
<feature type="compositionally biased region" description="Polar residues" evidence="2">
    <location>
        <begin position="246"/>
        <end position="257"/>
    </location>
</feature>
<dbReference type="InterPro" id="IPR006671">
    <property type="entry name" value="Cyclin_N"/>
</dbReference>
<dbReference type="GO" id="GO:0051726">
    <property type="term" value="P:regulation of cell cycle"/>
    <property type="evidence" value="ECO:0007669"/>
    <property type="project" value="InterPro"/>
</dbReference>
<dbReference type="Pfam" id="PF00134">
    <property type="entry name" value="Cyclin_N"/>
    <property type="match status" value="1"/>
</dbReference>
<feature type="region of interest" description="Disordered" evidence="2">
    <location>
        <begin position="309"/>
        <end position="385"/>
    </location>
</feature>
<dbReference type="InterPro" id="IPR013763">
    <property type="entry name" value="Cyclin-like_dom"/>
</dbReference>
<organism evidence="4 5">
    <name type="scientific">Dictyostelium firmibasis</name>
    <dbReference type="NCBI Taxonomy" id="79012"/>
    <lineage>
        <taxon>Eukaryota</taxon>
        <taxon>Amoebozoa</taxon>
        <taxon>Evosea</taxon>
        <taxon>Eumycetozoa</taxon>
        <taxon>Dictyostelia</taxon>
        <taxon>Dictyosteliales</taxon>
        <taxon>Dictyosteliaceae</taxon>
        <taxon>Dictyostelium</taxon>
    </lineage>
</organism>
<feature type="domain" description="Cyclin-like" evidence="3">
    <location>
        <begin position="640"/>
        <end position="728"/>
    </location>
</feature>
<feature type="region of interest" description="Disordered" evidence="2">
    <location>
        <begin position="232"/>
        <end position="282"/>
    </location>
</feature>
<evidence type="ECO:0000313" key="4">
    <source>
        <dbReference type="EMBL" id="KAK5577011.1"/>
    </source>
</evidence>
<dbReference type="InterPro" id="IPR012388">
    <property type="entry name" value="CABLES1/2"/>
</dbReference>
<feature type="compositionally biased region" description="Low complexity" evidence="2">
    <location>
        <begin position="272"/>
        <end position="282"/>
    </location>
</feature>
<dbReference type="PANTHER" id="PTHR22896:SF0">
    <property type="entry name" value="CYCLIN N-TERMINAL DOMAIN-CONTAINING PROTEIN"/>
    <property type="match status" value="1"/>
</dbReference>
<comment type="similarity">
    <text evidence="1">Belongs to the cyclin family.</text>
</comment>
<gene>
    <name evidence="4" type="ORF">RB653_001948</name>
</gene>
<dbReference type="SMART" id="SM00385">
    <property type="entry name" value="CYCLIN"/>
    <property type="match status" value="1"/>
</dbReference>
<dbReference type="SUPFAM" id="SSF47954">
    <property type="entry name" value="Cyclin-like"/>
    <property type="match status" value="1"/>
</dbReference>
<evidence type="ECO:0000259" key="3">
    <source>
        <dbReference type="SMART" id="SM00385"/>
    </source>
</evidence>
<dbReference type="Gene3D" id="1.10.472.10">
    <property type="entry name" value="Cyclin-like"/>
    <property type="match status" value="1"/>
</dbReference>
<feature type="region of interest" description="Disordered" evidence="2">
    <location>
        <begin position="1"/>
        <end position="76"/>
    </location>
</feature>
<evidence type="ECO:0000313" key="5">
    <source>
        <dbReference type="Proteomes" id="UP001344447"/>
    </source>
</evidence>
<dbReference type="AlphaFoldDB" id="A0AAN7YS77"/>
<accession>A0AAN7YS77</accession>
<feature type="compositionally biased region" description="Polar residues" evidence="2">
    <location>
        <begin position="60"/>
        <end position="76"/>
    </location>
</feature>
<dbReference type="InterPro" id="IPR036915">
    <property type="entry name" value="Cyclin-like_sf"/>
</dbReference>
<protein>
    <recommendedName>
        <fullName evidence="3">Cyclin-like domain-containing protein</fullName>
    </recommendedName>
</protein>